<dbReference type="InterPro" id="IPR015892">
    <property type="entry name" value="Carbonic_anhydrase_CS"/>
</dbReference>
<dbReference type="SMART" id="SM00947">
    <property type="entry name" value="Pro_CA"/>
    <property type="match status" value="1"/>
</dbReference>
<dbReference type="InterPro" id="IPR045066">
    <property type="entry name" value="Beta_CA_cladeB"/>
</dbReference>
<evidence type="ECO:0000313" key="9">
    <source>
        <dbReference type="EMBL" id="GAA5058396.1"/>
    </source>
</evidence>
<evidence type="ECO:0000256" key="5">
    <source>
        <dbReference type="ARBA" id="ARBA00022833"/>
    </source>
</evidence>
<keyword evidence="4" id="KW-0479">Metal-binding</keyword>
<evidence type="ECO:0000313" key="10">
    <source>
        <dbReference type="Proteomes" id="UP001500518"/>
    </source>
</evidence>
<keyword evidence="5 8" id="KW-0862">Zinc</keyword>
<dbReference type="PANTHER" id="PTHR11002:SF76">
    <property type="entry name" value="CARBONIC ANHYDRASE"/>
    <property type="match status" value="1"/>
</dbReference>
<evidence type="ECO:0000256" key="6">
    <source>
        <dbReference type="ARBA" id="ARBA00023239"/>
    </source>
</evidence>
<dbReference type="PROSITE" id="PS00705">
    <property type="entry name" value="PROK_CO2_ANHYDRASE_2"/>
    <property type="match status" value="1"/>
</dbReference>
<evidence type="ECO:0000256" key="3">
    <source>
        <dbReference type="ARBA" id="ARBA00012925"/>
    </source>
</evidence>
<dbReference type="SUPFAM" id="SSF53056">
    <property type="entry name" value="beta-carbonic anhydrase, cab"/>
    <property type="match status" value="1"/>
</dbReference>
<dbReference type="InterPro" id="IPR036874">
    <property type="entry name" value="Carbonic_anhydrase_sf"/>
</dbReference>
<comment type="catalytic activity">
    <reaction evidence="7 8">
        <text>hydrogencarbonate + H(+) = CO2 + H2O</text>
        <dbReference type="Rhea" id="RHEA:10748"/>
        <dbReference type="ChEBI" id="CHEBI:15377"/>
        <dbReference type="ChEBI" id="CHEBI:15378"/>
        <dbReference type="ChEBI" id="CHEBI:16526"/>
        <dbReference type="ChEBI" id="CHEBI:17544"/>
        <dbReference type="EC" id="4.2.1.1"/>
    </reaction>
</comment>
<sequence length="223" mass="24588">MPNPENHGSDARMKTFDEMIDGYGRFRETDWQHQRERWEELREGQSPQVMVISCSDSRVDPAQIFDVAPGELFVVRNVAALVPPFETTPGRHGVSAALEFAVQFLKVKEVVVMGHGMCGGCQAALTQDLHGNDLGAGGFVAHWIDMLDETREPIAEKFGTAGREAERAMELAAVKVSLANLRTFPCVQEKEASGELKLRGAYFAISDGVLHLLDEESGEFRPA</sequence>
<comment type="caution">
    <text evidence="9">The sequence shown here is derived from an EMBL/GenBank/DDBJ whole genome shotgun (WGS) entry which is preliminary data.</text>
</comment>
<evidence type="ECO:0000256" key="2">
    <source>
        <dbReference type="ARBA" id="ARBA00006217"/>
    </source>
</evidence>
<comment type="function">
    <text evidence="8">Reversible hydration of carbon dioxide.</text>
</comment>
<dbReference type="PROSITE" id="PS00704">
    <property type="entry name" value="PROK_CO2_ANHYDRASE_1"/>
    <property type="match status" value="1"/>
</dbReference>
<dbReference type="PANTHER" id="PTHR11002">
    <property type="entry name" value="CARBONIC ANHYDRASE"/>
    <property type="match status" value="1"/>
</dbReference>
<name>A0ABP9KGR6_9SPHN</name>
<protein>
    <recommendedName>
        <fullName evidence="3 8">Carbonic anhydrase</fullName>
        <ecNumber evidence="3 8">4.2.1.1</ecNumber>
    </recommendedName>
    <alternativeName>
        <fullName evidence="8">Carbonate dehydratase</fullName>
    </alternativeName>
</protein>
<accession>A0ABP9KGR6</accession>
<dbReference type="Gene3D" id="3.40.1050.10">
    <property type="entry name" value="Carbonic anhydrase"/>
    <property type="match status" value="1"/>
</dbReference>
<dbReference type="InterPro" id="IPR001765">
    <property type="entry name" value="Carbonic_anhydrase"/>
</dbReference>
<gene>
    <name evidence="9" type="ORF">GCM10023208_24860</name>
</gene>
<evidence type="ECO:0000256" key="8">
    <source>
        <dbReference type="RuleBase" id="RU003956"/>
    </source>
</evidence>
<evidence type="ECO:0000256" key="7">
    <source>
        <dbReference type="ARBA" id="ARBA00048348"/>
    </source>
</evidence>
<proteinExistence type="inferred from homology"/>
<comment type="similarity">
    <text evidence="2 8">Belongs to the beta-class carbonic anhydrase family.</text>
</comment>
<dbReference type="Proteomes" id="UP001500518">
    <property type="component" value="Unassembled WGS sequence"/>
</dbReference>
<comment type="cofactor">
    <cofactor evidence="1">
        <name>Zn(2+)</name>
        <dbReference type="ChEBI" id="CHEBI:29105"/>
    </cofactor>
</comment>
<keyword evidence="6 8" id="KW-0456">Lyase</keyword>
<dbReference type="Pfam" id="PF00484">
    <property type="entry name" value="Pro_CA"/>
    <property type="match status" value="1"/>
</dbReference>
<reference evidence="10" key="1">
    <citation type="journal article" date="2019" name="Int. J. Syst. Evol. Microbiol.">
        <title>The Global Catalogue of Microorganisms (GCM) 10K type strain sequencing project: providing services to taxonomists for standard genome sequencing and annotation.</title>
        <authorList>
            <consortium name="The Broad Institute Genomics Platform"/>
            <consortium name="The Broad Institute Genome Sequencing Center for Infectious Disease"/>
            <person name="Wu L."/>
            <person name="Ma J."/>
        </authorList>
    </citation>
    <scope>NUCLEOTIDE SEQUENCE [LARGE SCALE GENOMIC DNA]</scope>
    <source>
        <strain evidence="10">JCM 18014</strain>
    </source>
</reference>
<evidence type="ECO:0000256" key="4">
    <source>
        <dbReference type="ARBA" id="ARBA00022723"/>
    </source>
</evidence>
<keyword evidence="10" id="KW-1185">Reference proteome</keyword>
<dbReference type="EC" id="4.2.1.1" evidence="3 8"/>
<evidence type="ECO:0000256" key="1">
    <source>
        <dbReference type="ARBA" id="ARBA00001947"/>
    </source>
</evidence>
<organism evidence="9 10">
    <name type="scientific">Erythrobacter westpacificensis</name>
    <dbReference type="NCBI Taxonomy" id="1055231"/>
    <lineage>
        <taxon>Bacteria</taxon>
        <taxon>Pseudomonadati</taxon>
        <taxon>Pseudomonadota</taxon>
        <taxon>Alphaproteobacteria</taxon>
        <taxon>Sphingomonadales</taxon>
        <taxon>Erythrobacteraceae</taxon>
        <taxon>Erythrobacter/Porphyrobacter group</taxon>
        <taxon>Erythrobacter</taxon>
    </lineage>
</organism>
<dbReference type="CDD" id="cd00884">
    <property type="entry name" value="beta_CA_cladeB"/>
    <property type="match status" value="1"/>
</dbReference>
<dbReference type="EMBL" id="BAABHV010000017">
    <property type="protein sequence ID" value="GAA5058396.1"/>
    <property type="molecule type" value="Genomic_DNA"/>
</dbReference>